<feature type="transmembrane region" description="Helical" evidence="2">
    <location>
        <begin position="274"/>
        <end position="297"/>
    </location>
</feature>
<protein>
    <submittedName>
        <fullName evidence="3">Uncharacterized protein</fullName>
    </submittedName>
</protein>
<dbReference type="STRING" id="1095629.A0A0C9XVL9"/>
<dbReference type="OrthoDB" id="3265715at2759"/>
<gene>
    <name evidence="3" type="ORF">K443DRAFT_98288</name>
</gene>
<feature type="non-terminal residue" evidence="3">
    <location>
        <position position="1"/>
    </location>
</feature>
<keyword evidence="2" id="KW-1133">Transmembrane helix</keyword>
<reference evidence="4" key="2">
    <citation type="submission" date="2015-01" db="EMBL/GenBank/DDBJ databases">
        <title>Evolutionary Origins and Diversification of the Mycorrhizal Mutualists.</title>
        <authorList>
            <consortium name="DOE Joint Genome Institute"/>
            <consortium name="Mycorrhizal Genomics Consortium"/>
            <person name="Kohler A."/>
            <person name="Kuo A."/>
            <person name="Nagy L.G."/>
            <person name="Floudas D."/>
            <person name="Copeland A."/>
            <person name="Barry K.W."/>
            <person name="Cichocki N."/>
            <person name="Veneault-Fourrey C."/>
            <person name="LaButti K."/>
            <person name="Lindquist E.A."/>
            <person name="Lipzen A."/>
            <person name="Lundell T."/>
            <person name="Morin E."/>
            <person name="Murat C."/>
            <person name="Riley R."/>
            <person name="Ohm R."/>
            <person name="Sun H."/>
            <person name="Tunlid A."/>
            <person name="Henrissat B."/>
            <person name="Grigoriev I.V."/>
            <person name="Hibbett D.S."/>
            <person name="Martin F."/>
        </authorList>
    </citation>
    <scope>NUCLEOTIDE SEQUENCE [LARGE SCALE GENOMIC DNA]</scope>
    <source>
        <strain evidence="4">LaAM-08-1</strain>
    </source>
</reference>
<reference evidence="3 4" key="1">
    <citation type="submission" date="2014-04" db="EMBL/GenBank/DDBJ databases">
        <authorList>
            <consortium name="DOE Joint Genome Institute"/>
            <person name="Kuo A."/>
            <person name="Kohler A."/>
            <person name="Nagy L.G."/>
            <person name="Floudas D."/>
            <person name="Copeland A."/>
            <person name="Barry K.W."/>
            <person name="Cichocki N."/>
            <person name="Veneault-Fourrey C."/>
            <person name="LaButti K."/>
            <person name="Lindquist E.A."/>
            <person name="Lipzen A."/>
            <person name="Lundell T."/>
            <person name="Morin E."/>
            <person name="Murat C."/>
            <person name="Sun H."/>
            <person name="Tunlid A."/>
            <person name="Henrissat B."/>
            <person name="Grigoriev I.V."/>
            <person name="Hibbett D.S."/>
            <person name="Martin F."/>
            <person name="Nordberg H.P."/>
            <person name="Cantor M.N."/>
            <person name="Hua S.X."/>
        </authorList>
    </citation>
    <scope>NUCLEOTIDE SEQUENCE [LARGE SCALE GENOMIC DNA]</scope>
    <source>
        <strain evidence="3 4">LaAM-08-1</strain>
    </source>
</reference>
<keyword evidence="4" id="KW-1185">Reference proteome</keyword>
<feature type="compositionally biased region" description="Low complexity" evidence="1">
    <location>
        <begin position="352"/>
        <end position="367"/>
    </location>
</feature>
<dbReference type="EMBL" id="KN838603">
    <property type="protein sequence ID" value="KIK01682.1"/>
    <property type="molecule type" value="Genomic_DNA"/>
</dbReference>
<evidence type="ECO:0000313" key="3">
    <source>
        <dbReference type="EMBL" id="KIK01682.1"/>
    </source>
</evidence>
<evidence type="ECO:0000256" key="2">
    <source>
        <dbReference type="SAM" id="Phobius"/>
    </source>
</evidence>
<dbReference type="AlphaFoldDB" id="A0A0C9XVL9"/>
<evidence type="ECO:0000313" key="4">
    <source>
        <dbReference type="Proteomes" id="UP000054477"/>
    </source>
</evidence>
<name>A0A0C9XVL9_9AGAR</name>
<dbReference type="HOGENOM" id="CLU_592591_0_0_1"/>
<keyword evidence="2" id="KW-0472">Membrane</keyword>
<sequence>RCSSHAPVINYPRSAVGVATYWVQNMKGRNFPRLFPSSFSRSLVMLLRLRMTWLEFTILLYCWLNAHSMVAAQRNVTIDDIDPSIVYSPANAWYPNSENCRACLNPSVINSYHEGIHLLPPYPGAFTSASPLSQPTGVLKETAEKVTLKFDFSGSAVYLFGIQPLAASSSTMAPTTMNLSFTLDQTIYPNFVSTGTQGATGFRSNISVFKEEGLTEGPHALTVEVGLGSVFLFDYLMYTTTNSMNINSTNNASMPMEQTQAVSSAMSKHNIATFGGAVGGSVGVLALLSLGLAFSIIRRRRKSALRDRLEPGLRPETIGPSTFVARYFPHDPMDQTQTEVVVPSVPPPTYGAALLSPTTSASTPFSSHVGPHSPHAPLRTLSYADIPPASPPPLDSPQLPPSFPGGNISPSEPIMAPGALSRNSNFIGGDMLSGDAESHTVPLMGQSGSDFRMSSPVTPPPK</sequence>
<accession>A0A0C9XVL9</accession>
<keyword evidence="2" id="KW-0812">Transmembrane</keyword>
<dbReference type="Proteomes" id="UP000054477">
    <property type="component" value="Unassembled WGS sequence"/>
</dbReference>
<evidence type="ECO:0000256" key="1">
    <source>
        <dbReference type="SAM" id="MobiDB-lite"/>
    </source>
</evidence>
<organism evidence="3 4">
    <name type="scientific">Laccaria amethystina LaAM-08-1</name>
    <dbReference type="NCBI Taxonomy" id="1095629"/>
    <lineage>
        <taxon>Eukaryota</taxon>
        <taxon>Fungi</taxon>
        <taxon>Dikarya</taxon>
        <taxon>Basidiomycota</taxon>
        <taxon>Agaricomycotina</taxon>
        <taxon>Agaricomycetes</taxon>
        <taxon>Agaricomycetidae</taxon>
        <taxon>Agaricales</taxon>
        <taxon>Agaricineae</taxon>
        <taxon>Hydnangiaceae</taxon>
        <taxon>Laccaria</taxon>
    </lineage>
</organism>
<feature type="region of interest" description="Disordered" evidence="1">
    <location>
        <begin position="352"/>
        <end position="462"/>
    </location>
</feature>
<proteinExistence type="predicted"/>
<feature type="compositionally biased region" description="Pro residues" evidence="1">
    <location>
        <begin position="388"/>
        <end position="403"/>
    </location>
</feature>